<proteinExistence type="predicted"/>
<evidence type="ECO:0000313" key="1">
    <source>
        <dbReference type="EMBL" id="BBX15722.1"/>
    </source>
</evidence>
<name>A0A7I7JXA1_9MYCO</name>
<dbReference type="AlphaFoldDB" id="A0A7I7JXA1"/>
<dbReference type="Proteomes" id="UP000467006">
    <property type="component" value="Chromosome"/>
</dbReference>
<gene>
    <name evidence="1" type="ORF">MDUV_05820</name>
</gene>
<organism evidence="1 2">
    <name type="scientific">Mycolicibacterium duvalii</name>
    <dbReference type="NCBI Taxonomy" id="39688"/>
    <lineage>
        <taxon>Bacteria</taxon>
        <taxon>Bacillati</taxon>
        <taxon>Actinomycetota</taxon>
        <taxon>Actinomycetes</taxon>
        <taxon>Mycobacteriales</taxon>
        <taxon>Mycobacteriaceae</taxon>
        <taxon>Mycolicibacterium</taxon>
    </lineage>
</organism>
<dbReference type="EMBL" id="AP022563">
    <property type="protein sequence ID" value="BBX15722.1"/>
    <property type="molecule type" value="Genomic_DNA"/>
</dbReference>
<reference evidence="1 2" key="1">
    <citation type="journal article" date="2019" name="Emerg. Microbes Infect.">
        <title>Comprehensive subspecies identification of 175 nontuberculous mycobacteria species based on 7547 genomic profiles.</title>
        <authorList>
            <person name="Matsumoto Y."/>
            <person name="Kinjo T."/>
            <person name="Motooka D."/>
            <person name="Nabeya D."/>
            <person name="Jung N."/>
            <person name="Uechi K."/>
            <person name="Horii T."/>
            <person name="Iida T."/>
            <person name="Fujita J."/>
            <person name="Nakamura S."/>
        </authorList>
    </citation>
    <scope>NUCLEOTIDE SEQUENCE [LARGE SCALE GENOMIC DNA]</scope>
    <source>
        <strain evidence="1 2">JCM 6396</strain>
    </source>
</reference>
<accession>A0A7I7JXA1</accession>
<dbReference type="KEGG" id="mdu:MDUV_05820"/>
<sequence length="109" mass="11781">MVLENEQGVEQLLVPTDTMDFGERDVLVVQGAVVAVAQLVEQLRCGGGRAELRAHRNGVDHQTYGGFGAGNLGGSSRDCRAEDDVCTAREPCQGLRPRRLQHRVHGGVM</sequence>
<evidence type="ECO:0000313" key="2">
    <source>
        <dbReference type="Proteomes" id="UP000467006"/>
    </source>
</evidence>
<protein>
    <submittedName>
        <fullName evidence="1">Uncharacterized protein</fullName>
    </submittedName>
</protein>
<keyword evidence="2" id="KW-1185">Reference proteome</keyword>
<dbReference type="AntiFam" id="ANF00178">
    <property type="entry name" value="Shadow ORF (opposite dhbF)"/>
</dbReference>